<dbReference type="InterPro" id="IPR001279">
    <property type="entry name" value="Metallo-B-lactamas"/>
</dbReference>
<dbReference type="PANTHER" id="PTHR42951:SF14">
    <property type="entry name" value="METALLO-BETA-LACTAMASE SUPERFAMILY PROTEIN"/>
    <property type="match status" value="1"/>
</dbReference>
<evidence type="ECO:0000313" key="2">
    <source>
        <dbReference type="EMBL" id="NMN97321.1"/>
    </source>
</evidence>
<reference evidence="2 3" key="1">
    <citation type="submission" date="2019-05" db="EMBL/GenBank/DDBJ databases">
        <authorList>
            <person name="Lee S.D."/>
        </authorList>
    </citation>
    <scope>NUCLEOTIDE SEQUENCE [LARGE SCALE GENOMIC DNA]</scope>
    <source>
        <strain evidence="2 3">YC2-7</strain>
    </source>
</reference>
<dbReference type="Proteomes" id="UP000535543">
    <property type="component" value="Unassembled WGS sequence"/>
</dbReference>
<name>A0A848KGM1_9NOCA</name>
<protein>
    <submittedName>
        <fullName evidence="2">MBL fold metallo-hydrolase</fullName>
    </submittedName>
</protein>
<keyword evidence="2" id="KW-0378">Hydrolase</keyword>
<gene>
    <name evidence="2" type="ORF">FGL95_19980</name>
</gene>
<dbReference type="Pfam" id="PF00753">
    <property type="entry name" value="Lactamase_B"/>
    <property type="match status" value="1"/>
</dbReference>
<dbReference type="RefSeq" id="WP_169590107.1">
    <property type="nucleotide sequence ID" value="NZ_VCQU01000007.1"/>
</dbReference>
<dbReference type="InterPro" id="IPR050855">
    <property type="entry name" value="NDM-1-like"/>
</dbReference>
<dbReference type="CDD" id="cd07721">
    <property type="entry name" value="yflN-like_MBL-fold"/>
    <property type="match status" value="1"/>
</dbReference>
<accession>A0A848KGM1</accession>
<dbReference type="AlphaFoldDB" id="A0A848KGM1"/>
<feature type="domain" description="Metallo-beta-lactamase" evidence="1">
    <location>
        <begin position="20"/>
        <end position="229"/>
    </location>
</feature>
<sequence length="247" mass="25911">MAKADVSEVASGVFCARGTDVNWILLRDGTDLTLIDAGYPGDTGAVEESIRDIGGRPEDVRAILVTHAHVDHIGAVNHFHSTYGTPVYLSDTETKHAHGEFHEGATELDVIKRLWRPGMLPWSLRILRGGASKKPVLGHAQPFPTSGALDLPGAPTPVATPGHTSGHTAYFLPAVGVVATGDALVTGHALTKINGPHLLPGFFNHDEAETRSALDVIATLDAGSLIPGHGAPHVGPIREAVEAAKAR</sequence>
<dbReference type="GO" id="GO:0016787">
    <property type="term" value="F:hydrolase activity"/>
    <property type="evidence" value="ECO:0007669"/>
    <property type="project" value="UniProtKB-KW"/>
</dbReference>
<dbReference type="EMBL" id="VCQU01000007">
    <property type="protein sequence ID" value="NMN97321.1"/>
    <property type="molecule type" value="Genomic_DNA"/>
</dbReference>
<keyword evidence="3" id="KW-1185">Reference proteome</keyword>
<evidence type="ECO:0000313" key="3">
    <source>
        <dbReference type="Proteomes" id="UP000535543"/>
    </source>
</evidence>
<comment type="caution">
    <text evidence="2">The sequence shown here is derived from an EMBL/GenBank/DDBJ whole genome shotgun (WGS) entry which is preliminary data.</text>
</comment>
<dbReference type="SMART" id="SM00849">
    <property type="entry name" value="Lactamase_B"/>
    <property type="match status" value="1"/>
</dbReference>
<dbReference type="Gene3D" id="3.60.15.10">
    <property type="entry name" value="Ribonuclease Z/Hydroxyacylglutathione hydrolase-like"/>
    <property type="match status" value="1"/>
</dbReference>
<dbReference type="InterPro" id="IPR036866">
    <property type="entry name" value="RibonucZ/Hydroxyglut_hydro"/>
</dbReference>
<dbReference type="SUPFAM" id="SSF56281">
    <property type="entry name" value="Metallo-hydrolase/oxidoreductase"/>
    <property type="match status" value="1"/>
</dbReference>
<proteinExistence type="predicted"/>
<evidence type="ECO:0000259" key="1">
    <source>
        <dbReference type="SMART" id="SM00849"/>
    </source>
</evidence>
<reference evidence="2 3" key="2">
    <citation type="submission" date="2020-06" db="EMBL/GenBank/DDBJ databases">
        <title>Antribacter stalactiti gen. nov., sp. nov., a new member of the family Nacardiaceae isolated from a cave.</title>
        <authorList>
            <person name="Kim I.S."/>
        </authorList>
    </citation>
    <scope>NUCLEOTIDE SEQUENCE [LARGE SCALE GENOMIC DNA]</scope>
    <source>
        <strain evidence="2 3">YC2-7</strain>
    </source>
</reference>
<organism evidence="2 3">
    <name type="scientific">Antrihabitans stalactiti</name>
    <dbReference type="NCBI Taxonomy" id="2584121"/>
    <lineage>
        <taxon>Bacteria</taxon>
        <taxon>Bacillati</taxon>
        <taxon>Actinomycetota</taxon>
        <taxon>Actinomycetes</taxon>
        <taxon>Mycobacteriales</taxon>
        <taxon>Nocardiaceae</taxon>
        <taxon>Antrihabitans</taxon>
    </lineage>
</organism>
<dbReference type="PANTHER" id="PTHR42951">
    <property type="entry name" value="METALLO-BETA-LACTAMASE DOMAIN-CONTAINING"/>
    <property type="match status" value="1"/>
</dbReference>